<evidence type="ECO:0000256" key="6">
    <source>
        <dbReference type="ARBA" id="ARBA00022670"/>
    </source>
</evidence>
<proteinExistence type="inferred from homology"/>
<reference evidence="14" key="1">
    <citation type="submission" date="2018-06" db="EMBL/GenBank/DDBJ databases">
        <authorList>
            <person name="Zhirakovskaya E."/>
        </authorList>
    </citation>
    <scope>NUCLEOTIDE SEQUENCE</scope>
</reference>
<dbReference type="InterPro" id="IPR018044">
    <property type="entry name" value="Peptidase_S11"/>
</dbReference>
<dbReference type="GO" id="GO:0006508">
    <property type="term" value="P:proteolysis"/>
    <property type="evidence" value="ECO:0007669"/>
    <property type="project" value="UniProtKB-KW"/>
</dbReference>
<dbReference type="Gene3D" id="2.60.410.10">
    <property type="entry name" value="D-Ala-D-Ala carboxypeptidase, C-terminal domain"/>
    <property type="match status" value="1"/>
</dbReference>
<keyword evidence="7" id="KW-0732">Signal</keyword>
<evidence type="ECO:0000256" key="8">
    <source>
        <dbReference type="ARBA" id="ARBA00022801"/>
    </source>
</evidence>
<dbReference type="Pfam" id="PF00768">
    <property type="entry name" value="Peptidase_S11"/>
    <property type="match status" value="1"/>
</dbReference>
<comment type="catalytic activity">
    <reaction evidence="12">
        <text>Preferential cleavage: (Ac)2-L-Lys-D-Ala-|-D-Ala. Also transpeptidation of peptidyl-alanyl moieties that are N-acyl substituents of D-alanine.</text>
        <dbReference type="EC" id="3.4.16.4"/>
    </reaction>
</comment>
<keyword evidence="11" id="KW-0961">Cell wall biogenesis/degradation</keyword>
<dbReference type="PANTHER" id="PTHR21581">
    <property type="entry name" value="D-ALANYL-D-ALANINE CARBOXYPEPTIDASE"/>
    <property type="match status" value="1"/>
</dbReference>
<dbReference type="Pfam" id="PF07943">
    <property type="entry name" value="PBP5_C"/>
    <property type="match status" value="1"/>
</dbReference>
<evidence type="ECO:0000256" key="1">
    <source>
        <dbReference type="ARBA" id="ARBA00003217"/>
    </source>
</evidence>
<keyword evidence="5 14" id="KW-0121">Carboxypeptidase</keyword>
<comment type="similarity">
    <text evidence="3">Belongs to the peptidase S11 family.</text>
</comment>
<dbReference type="InterPro" id="IPR037167">
    <property type="entry name" value="Peptidase_S11_C_sf"/>
</dbReference>
<dbReference type="EMBL" id="UOEM01000119">
    <property type="protein sequence ID" value="VAW18845.1"/>
    <property type="molecule type" value="Genomic_DNA"/>
</dbReference>
<dbReference type="GO" id="GO:0009252">
    <property type="term" value="P:peptidoglycan biosynthetic process"/>
    <property type="evidence" value="ECO:0007669"/>
    <property type="project" value="UniProtKB-UniPathway"/>
</dbReference>
<evidence type="ECO:0000256" key="3">
    <source>
        <dbReference type="ARBA" id="ARBA00007164"/>
    </source>
</evidence>
<evidence type="ECO:0000256" key="4">
    <source>
        <dbReference type="ARBA" id="ARBA00012448"/>
    </source>
</evidence>
<keyword evidence="8 14" id="KW-0378">Hydrolase</keyword>
<evidence type="ECO:0000256" key="12">
    <source>
        <dbReference type="ARBA" id="ARBA00034000"/>
    </source>
</evidence>
<dbReference type="InterPro" id="IPR012338">
    <property type="entry name" value="Beta-lactam/transpept-like"/>
</dbReference>
<dbReference type="EC" id="3.4.16.4" evidence="4"/>
<gene>
    <name evidence="14" type="ORF">MNBD_ALPHA09-1269</name>
</gene>
<comment type="pathway">
    <text evidence="2">Cell wall biogenesis; peptidoglycan biosynthesis.</text>
</comment>
<evidence type="ECO:0000256" key="7">
    <source>
        <dbReference type="ARBA" id="ARBA00022729"/>
    </source>
</evidence>
<sequence length="395" mass="43125">MWTRRKLSWLALGLAGLGAVFSAALVAPATAQIAFQTKAKFAILIDAESGATLYEKDADTLMSPASMSKLMTMIMVFEALQRKDLNLTDEFLISENAWRTGGASSGSSTMYADLNSTVPLEDLIRGVIVQSGNDASIAIAEGMFGTEAAFAEAMTVRARKLGLSKSTFANATGWPDEDHKTTARELAQLARYIIYNLSEYYPYYSETEFTWNGIKQRNRNPLLYQNMGADGLKTGFTEESGYGLVASAVQKGRRLIVVVNGIEKRKDRATETRKLLDWGFRSFKQFVLFDVDEQVGTASVWGGEKGKVKLKAKGRAMVSVQQMARSSIKAKIVYQGPVRAPVKEGDRIGVLRVTATNQGPTEIPLYAAEDVAEGTNLRKALDAVGSLVTGNFSFE</sequence>
<evidence type="ECO:0000256" key="11">
    <source>
        <dbReference type="ARBA" id="ARBA00023316"/>
    </source>
</evidence>
<dbReference type="Gene3D" id="3.40.710.10">
    <property type="entry name" value="DD-peptidase/beta-lactamase superfamily"/>
    <property type="match status" value="1"/>
</dbReference>
<evidence type="ECO:0000256" key="5">
    <source>
        <dbReference type="ARBA" id="ARBA00022645"/>
    </source>
</evidence>
<evidence type="ECO:0000256" key="10">
    <source>
        <dbReference type="ARBA" id="ARBA00022984"/>
    </source>
</evidence>
<name>A0A3B0TJK2_9ZZZZ</name>
<dbReference type="SMART" id="SM00936">
    <property type="entry name" value="PBP5_C"/>
    <property type="match status" value="1"/>
</dbReference>
<dbReference type="PANTHER" id="PTHR21581:SF6">
    <property type="entry name" value="TRAFFICKING PROTEIN PARTICLE COMPLEX SUBUNIT 12"/>
    <property type="match status" value="1"/>
</dbReference>
<dbReference type="InterPro" id="IPR001967">
    <property type="entry name" value="Peptidase_S11_N"/>
</dbReference>
<protein>
    <recommendedName>
        <fullName evidence="4">serine-type D-Ala-D-Ala carboxypeptidase</fullName>
        <ecNumber evidence="4">3.4.16.4</ecNumber>
    </recommendedName>
</protein>
<dbReference type="InterPro" id="IPR015956">
    <property type="entry name" value="Peniciliin-bd_prot_C_sf"/>
</dbReference>
<keyword evidence="10" id="KW-0573">Peptidoglycan synthesis</keyword>
<dbReference type="GO" id="GO:0071555">
    <property type="term" value="P:cell wall organization"/>
    <property type="evidence" value="ECO:0007669"/>
    <property type="project" value="UniProtKB-KW"/>
</dbReference>
<comment type="function">
    <text evidence="1">Removes C-terminal D-alanyl residues from sugar-peptide cell wall precursors.</text>
</comment>
<dbReference type="GO" id="GO:0009002">
    <property type="term" value="F:serine-type D-Ala-D-Ala carboxypeptidase activity"/>
    <property type="evidence" value="ECO:0007669"/>
    <property type="project" value="UniProtKB-EC"/>
</dbReference>
<dbReference type="PRINTS" id="PR00725">
    <property type="entry name" value="DADACBPTASE1"/>
</dbReference>
<dbReference type="SUPFAM" id="SSF56601">
    <property type="entry name" value="beta-lactamase/transpeptidase-like"/>
    <property type="match status" value="1"/>
</dbReference>
<evidence type="ECO:0000256" key="9">
    <source>
        <dbReference type="ARBA" id="ARBA00022960"/>
    </source>
</evidence>
<dbReference type="SUPFAM" id="SSF69189">
    <property type="entry name" value="Penicillin-binding protein associated domain"/>
    <property type="match status" value="1"/>
</dbReference>
<dbReference type="GO" id="GO:0008360">
    <property type="term" value="P:regulation of cell shape"/>
    <property type="evidence" value="ECO:0007669"/>
    <property type="project" value="UniProtKB-KW"/>
</dbReference>
<feature type="domain" description="Peptidase S11 D-Ala-D-Ala carboxypeptidase A C-terminal" evidence="13">
    <location>
        <begin position="283"/>
        <end position="373"/>
    </location>
</feature>
<dbReference type="UniPathway" id="UPA00219"/>
<evidence type="ECO:0000313" key="14">
    <source>
        <dbReference type="EMBL" id="VAW18845.1"/>
    </source>
</evidence>
<organism evidence="14">
    <name type="scientific">hydrothermal vent metagenome</name>
    <dbReference type="NCBI Taxonomy" id="652676"/>
    <lineage>
        <taxon>unclassified sequences</taxon>
        <taxon>metagenomes</taxon>
        <taxon>ecological metagenomes</taxon>
    </lineage>
</organism>
<dbReference type="InterPro" id="IPR012907">
    <property type="entry name" value="Peptidase_S11_C"/>
</dbReference>
<keyword evidence="6" id="KW-0645">Protease</keyword>
<accession>A0A3B0TJK2</accession>
<evidence type="ECO:0000259" key="13">
    <source>
        <dbReference type="SMART" id="SM00936"/>
    </source>
</evidence>
<evidence type="ECO:0000256" key="2">
    <source>
        <dbReference type="ARBA" id="ARBA00004752"/>
    </source>
</evidence>
<keyword evidence="9" id="KW-0133">Cell shape</keyword>
<dbReference type="AlphaFoldDB" id="A0A3B0TJK2"/>